<evidence type="ECO:0000256" key="3">
    <source>
        <dbReference type="ARBA" id="ARBA00022692"/>
    </source>
</evidence>
<gene>
    <name evidence="8" type="ORF">QWJ41_00150</name>
</gene>
<organism evidence="8 9">
    <name type="scientific">Nocardioides cremeus</name>
    <dbReference type="NCBI Taxonomy" id="3058044"/>
    <lineage>
        <taxon>Bacteria</taxon>
        <taxon>Bacillati</taxon>
        <taxon>Actinomycetota</taxon>
        <taxon>Actinomycetes</taxon>
        <taxon>Propionibacteriales</taxon>
        <taxon>Nocardioidaceae</taxon>
        <taxon>Nocardioides</taxon>
    </lineage>
</organism>
<dbReference type="EMBL" id="JAULSC010000001">
    <property type="protein sequence ID" value="MDO3394120.1"/>
    <property type="molecule type" value="Genomic_DNA"/>
</dbReference>
<keyword evidence="5 6" id="KW-0472">Membrane</keyword>
<evidence type="ECO:0000256" key="2">
    <source>
        <dbReference type="ARBA" id="ARBA00022475"/>
    </source>
</evidence>
<keyword evidence="4 6" id="KW-1133">Transmembrane helix</keyword>
<evidence type="ECO:0000313" key="9">
    <source>
        <dbReference type="Proteomes" id="UP001168363"/>
    </source>
</evidence>
<feature type="transmembrane region" description="Helical" evidence="6">
    <location>
        <begin position="21"/>
        <end position="41"/>
    </location>
</feature>
<keyword evidence="9" id="KW-1185">Reference proteome</keyword>
<evidence type="ECO:0000256" key="1">
    <source>
        <dbReference type="ARBA" id="ARBA00004651"/>
    </source>
</evidence>
<accession>A0ABT8TJI2</accession>
<comment type="subcellular location">
    <subcellularLocation>
        <location evidence="1">Cell membrane</location>
        <topology evidence="1">Multi-pass membrane protein</topology>
    </subcellularLocation>
</comment>
<feature type="transmembrane region" description="Helical" evidence="6">
    <location>
        <begin position="93"/>
        <end position="120"/>
    </location>
</feature>
<feature type="transmembrane region" description="Helical" evidence="6">
    <location>
        <begin position="184"/>
        <end position="205"/>
    </location>
</feature>
<evidence type="ECO:0000256" key="6">
    <source>
        <dbReference type="SAM" id="Phobius"/>
    </source>
</evidence>
<name>A0ABT8TJI2_9ACTN</name>
<dbReference type="Pfam" id="PF02687">
    <property type="entry name" value="FtsX"/>
    <property type="match status" value="1"/>
</dbReference>
<reference evidence="8" key="1">
    <citation type="submission" date="2023-06" db="EMBL/GenBank/DDBJ databases">
        <title>Genome sequence of Nocardioides sp. SOB44.</title>
        <authorList>
            <person name="Zhang G."/>
        </authorList>
    </citation>
    <scope>NUCLEOTIDE SEQUENCE</scope>
    <source>
        <strain evidence="8">SOB44</strain>
    </source>
</reference>
<feature type="transmembrane region" description="Helical" evidence="6">
    <location>
        <begin position="694"/>
        <end position="718"/>
    </location>
</feature>
<sequence length="778" mass="79547">MTRALTRDLARTLRGAWSRRGTLAPLLALTTVVVAGVVAVLGFSEAAGTSGALAVPLLLLALVALPTTGRELAAARRDEIALARLRGLEGGELYVLLALEPLLVLVLGGLLGGGLGLLVAHRSAGAWLTDPAALTGLVGADALTAAVLVVLAGLVALLVGMGAALREPLADQVAAVARPRRTTLASAFAQVLVVVGAAVAVYRSSVTPTDGTGGPDLVVLAGPALVGLAVGAAALWLLRLLARRWVRHRGPRAGLAGFLAARRLARVAGAGAALQVLVAAAVVAGVALTAAIQVEQWTERSARLVAGAPLRIDLETGAEPALELTRRLDPDGRWLMAAVLVPGEGSVPARRAFLDLSRHERVLGGFHDDTSAAGLATVVDELVADEAAAGTAGPVEGTEVVATVSGVSRRLEGRVRPEVLLTLRDVTGGSRQVRLRLEVGLDGAPDTASTEVRCAEGCEPVAVTLQRRPGDSQLPWTLDSLVLGDQDLLERDWSPAEETRGDRPGGPVPVAGGLLAVASSTPLVAVPDAGSAAVPVLATRSATWDGDPVLDSPGGLDLPAQVVARVPALPLVQADGVLADLPRALVGSPPTVPVADVVVLARADTPSALLDEVLDETGGELRTLEQVRASLSDDTGAAQARVYLLVAGFGLLVALLVLGTAVARERPAWLRDVAALRVVGLDVRRIRGAGRLEVAGLVVVSVGAALLGTAAGVLWLLGDLALVEVPDHAVALRTSLDPLPVLLLGLVVATVVALVVGRGRRPSAERSRPAILREEAAR</sequence>
<dbReference type="Proteomes" id="UP001168363">
    <property type="component" value="Unassembled WGS sequence"/>
</dbReference>
<keyword evidence="2" id="KW-1003">Cell membrane</keyword>
<feature type="transmembrane region" description="Helical" evidence="6">
    <location>
        <begin position="738"/>
        <end position="757"/>
    </location>
</feature>
<evidence type="ECO:0000256" key="5">
    <source>
        <dbReference type="ARBA" id="ARBA00023136"/>
    </source>
</evidence>
<evidence type="ECO:0000313" key="8">
    <source>
        <dbReference type="EMBL" id="MDO3394120.1"/>
    </source>
</evidence>
<dbReference type="InterPro" id="IPR003838">
    <property type="entry name" value="ABC3_permease_C"/>
</dbReference>
<evidence type="ECO:0000259" key="7">
    <source>
        <dbReference type="Pfam" id="PF02687"/>
    </source>
</evidence>
<comment type="caution">
    <text evidence="8">The sequence shown here is derived from an EMBL/GenBank/DDBJ whole genome shotgun (WGS) entry which is preliminary data.</text>
</comment>
<feature type="transmembrane region" description="Helical" evidence="6">
    <location>
        <begin position="53"/>
        <end position="73"/>
    </location>
</feature>
<feature type="transmembrane region" description="Helical" evidence="6">
    <location>
        <begin position="140"/>
        <end position="163"/>
    </location>
</feature>
<keyword evidence="3 6" id="KW-0812">Transmembrane</keyword>
<evidence type="ECO:0000256" key="4">
    <source>
        <dbReference type="ARBA" id="ARBA00022989"/>
    </source>
</evidence>
<dbReference type="RefSeq" id="WP_302705079.1">
    <property type="nucleotide sequence ID" value="NZ_JAULSC010000001.1"/>
</dbReference>
<feature type="transmembrane region" description="Helical" evidence="6">
    <location>
        <begin position="272"/>
        <end position="292"/>
    </location>
</feature>
<feature type="domain" description="ABC3 transporter permease C-terminal" evidence="7">
    <location>
        <begin position="54"/>
        <end position="163"/>
    </location>
</feature>
<feature type="transmembrane region" description="Helical" evidence="6">
    <location>
        <begin position="217"/>
        <end position="242"/>
    </location>
</feature>
<protein>
    <recommendedName>
        <fullName evidence="7">ABC3 transporter permease C-terminal domain-containing protein</fullName>
    </recommendedName>
</protein>
<proteinExistence type="predicted"/>
<feature type="transmembrane region" description="Helical" evidence="6">
    <location>
        <begin position="642"/>
        <end position="663"/>
    </location>
</feature>